<accession>A0A239HN53</accession>
<dbReference type="Pfam" id="PF00015">
    <property type="entry name" value="MCPsignal"/>
    <property type="match status" value="1"/>
</dbReference>
<keyword evidence="5" id="KW-1133">Transmembrane helix</keyword>
<dbReference type="CDD" id="cd11386">
    <property type="entry name" value="MCP_signal"/>
    <property type="match status" value="1"/>
</dbReference>
<evidence type="ECO:0000256" key="1">
    <source>
        <dbReference type="ARBA" id="ARBA00004370"/>
    </source>
</evidence>
<keyword evidence="5" id="KW-0472">Membrane</keyword>
<keyword evidence="2" id="KW-0488">Methylation</keyword>
<dbReference type="InterPro" id="IPR024478">
    <property type="entry name" value="HlyB_4HB_MCP"/>
</dbReference>
<name>A0A239HN53_9BURK</name>
<dbReference type="InterPro" id="IPR004090">
    <property type="entry name" value="Chemotax_Me-accpt_rcpt"/>
</dbReference>
<feature type="transmembrane region" description="Helical" evidence="5">
    <location>
        <begin position="190"/>
        <end position="210"/>
    </location>
</feature>
<dbReference type="EMBL" id="FZOT01000007">
    <property type="protein sequence ID" value="SNS82816.1"/>
    <property type="molecule type" value="Genomic_DNA"/>
</dbReference>
<dbReference type="CDD" id="cd19411">
    <property type="entry name" value="MCP2201-like_sensor"/>
    <property type="match status" value="1"/>
</dbReference>
<evidence type="ECO:0000259" key="7">
    <source>
        <dbReference type="PROSITE" id="PS50885"/>
    </source>
</evidence>
<feature type="domain" description="HAMP" evidence="7">
    <location>
        <begin position="212"/>
        <end position="264"/>
    </location>
</feature>
<dbReference type="InterPro" id="IPR004089">
    <property type="entry name" value="MCPsignal_dom"/>
</dbReference>
<gene>
    <name evidence="8" type="ORF">SAMN06265795_10781</name>
</gene>
<dbReference type="GO" id="GO:0005886">
    <property type="term" value="C:plasma membrane"/>
    <property type="evidence" value="ECO:0007669"/>
    <property type="project" value="TreeGrafter"/>
</dbReference>
<keyword evidence="5" id="KW-0812">Transmembrane</keyword>
<dbReference type="PROSITE" id="PS50111">
    <property type="entry name" value="CHEMOTAXIS_TRANSDUC_2"/>
    <property type="match status" value="1"/>
</dbReference>
<dbReference type="Proteomes" id="UP000198284">
    <property type="component" value="Unassembled WGS sequence"/>
</dbReference>
<evidence type="ECO:0000259" key="6">
    <source>
        <dbReference type="PROSITE" id="PS50111"/>
    </source>
</evidence>
<dbReference type="InterPro" id="IPR003660">
    <property type="entry name" value="HAMP_dom"/>
</dbReference>
<dbReference type="FunFam" id="1.10.287.950:FF:000001">
    <property type="entry name" value="Methyl-accepting chemotaxis sensory transducer"/>
    <property type="match status" value="1"/>
</dbReference>
<proteinExistence type="inferred from homology"/>
<dbReference type="OrthoDB" id="5441488at2"/>
<evidence type="ECO:0000313" key="9">
    <source>
        <dbReference type="Proteomes" id="UP000198284"/>
    </source>
</evidence>
<dbReference type="PROSITE" id="PS50885">
    <property type="entry name" value="HAMP"/>
    <property type="match status" value="1"/>
</dbReference>
<dbReference type="PANTHER" id="PTHR43531:SF14">
    <property type="entry name" value="METHYL-ACCEPTING CHEMOTAXIS PROTEIN I-RELATED"/>
    <property type="match status" value="1"/>
</dbReference>
<feature type="domain" description="Methyl-accepting transducer" evidence="6">
    <location>
        <begin position="269"/>
        <end position="498"/>
    </location>
</feature>
<dbReference type="GO" id="GO:0004888">
    <property type="term" value="F:transmembrane signaling receptor activity"/>
    <property type="evidence" value="ECO:0007669"/>
    <property type="project" value="InterPro"/>
</dbReference>
<dbReference type="SMART" id="SM00304">
    <property type="entry name" value="HAMP"/>
    <property type="match status" value="1"/>
</dbReference>
<comment type="similarity">
    <text evidence="3">Belongs to the methyl-accepting chemotaxis (MCP) protein family.</text>
</comment>
<dbReference type="PRINTS" id="PR00260">
    <property type="entry name" value="CHEMTRNSDUCR"/>
</dbReference>
<dbReference type="GO" id="GO:0007165">
    <property type="term" value="P:signal transduction"/>
    <property type="evidence" value="ECO:0007669"/>
    <property type="project" value="UniProtKB-KW"/>
</dbReference>
<evidence type="ECO:0000313" key="8">
    <source>
        <dbReference type="EMBL" id="SNS82816.1"/>
    </source>
</evidence>
<sequence>MKFGNLRIGTRLGIGFFTVLLLLTAMAAAGIWQLRTVGALTRHMVQEELAKERLVAEWYALTRVNGTRTLAVARSNDGATDKYFQEQISVTSKAISEIQKQLEQSIRDDAGRLLLAEIADMRKAYLASRDAVFKEKQAGNRDAALALVMQRLTPAVESYIGSIGKLARHQAAGIDALAKGVDGSERTGSVMLMVIGGLAVIFSLVFAWGITRSITGPLGRAVGIAGKVAEGDLTQRIEADSTDEAGQLLRALDGMNQGLRRIVGEVRAGAEHIVSASSQIAAGNTDLAARTESQASSLEQTAATMEHLTGTVRQTASSAKLADELASGASQVAQRGGSVVAQVVETMGSINDSSRRIMDIIGVIDGIAFQTNILALNASVEAARAGEQGRGFAVVAAEVRSLAQRSAAAAREIKSLITDSVGRVDAGSRLVDQAGATMQEIVDSIRKVTDIMSEITLATDEQSSGIDQIRAAISQMDAFTQQNASLVEEAAMAARALEDQAGRLQETVSVFAVAA</sequence>
<evidence type="ECO:0000256" key="5">
    <source>
        <dbReference type="SAM" id="Phobius"/>
    </source>
</evidence>
<dbReference type="RefSeq" id="WP_089399676.1">
    <property type="nucleotide sequence ID" value="NZ_FZOT01000007.1"/>
</dbReference>
<dbReference type="Gene3D" id="1.10.287.950">
    <property type="entry name" value="Methyl-accepting chemotaxis protein"/>
    <property type="match status" value="1"/>
</dbReference>
<dbReference type="CDD" id="cd06225">
    <property type="entry name" value="HAMP"/>
    <property type="match status" value="1"/>
</dbReference>
<dbReference type="Pfam" id="PF12729">
    <property type="entry name" value="4HB_MCP_1"/>
    <property type="match status" value="1"/>
</dbReference>
<dbReference type="SUPFAM" id="SSF58104">
    <property type="entry name" value="Methyl-accepting chemotaxis protein (MCP) signaling domain"/>
    <property type="match status" value="1"/>
</dbReference>
<dbReference type="InterPro" id="IPR047347">
    <property type="entry name" value="YvaQ-like_sensor"/>
</dbReference>
<dbReference type="AlphaFoldDB" id="A0A239HN53"/>
<evidence type="ECO:0000256" key="3">
    <source>
        <dbReference type="ARBA" id="ARBA00029447"/>
    </source>
</evidence>
<dbReference type="GO" id="GO:0006935">
    <property type="term" value="P:chemotaxis"/>
    <property type="evidence" value="ECO:0007669"/>
    <property type="project" value="InterPro"/>
</dbReference>
<protein>
    <submittedName>
        <fullName evidence="8">Methyl-accepting chemotaxis protein</fullName>
    </submittedName>
</protein>
<dbReference type="SMART" id="SM00283">
    <property type="entry name" value="MA"/>
    <property type="match status" value="1"/>
</dbReference>
<keyword evidence="4" id="KW-0807">Transducer</keyword>
<reference evidence="8 9" key="1">
    <citation type="submission" date="2017-06" db="EMBL/GenBank/DDBJ databases">
        <authorList>
            <person name="Kim H.J."/>
            <person name="Triplett B.A."/>
        </authorList>
    </citation>
    <scope>NUCLEOTIDE SEQUENCE [LARGE SCALE GENOMIC DNA]</scope>
    <source>
        <strain evidence="8 9">U15</strain>
    </source>
</reference>
<comment type="subcellular location">
    <subcellularLocation>
        <location evidence="1">Membrane</location>
    </subcellularLocation>
</comment>
<dbReference type="Pfam" id="PF00672">
    <property type="entry name" value="HAMP"/>
    <property type="match status" value="1"/>
</dbReference>
<dbReference type="InterPro" id="IPR051310">
    <property type="entry name" value="MCP_chemotaxis"/>
</dbReference>
<keyword evidence="9" id="KW-1185">Reference proteome</keyword>
<dbReference type="PANTHER" id="PTHR43531">
    <property type="entry name" value="PROTEIN ICFG"/>
    <property type="match status" value="1"/>
</dbReference>
<organism evidence="8 9">
    <name type="scientific">Noviherbaspirillum humi</name>
    <dbReference type="NCBI Taxonomy" id="1688639"/>
    <lineage>
        <taxon>Bacteria</taxon>
        <taxon>Pseudomonadati</taxon>
        <taxon>Pseudomonadota</taxon>
        <taxon>Betaproteobacteria</taxon>
        <taxon>Burkholderiales</taxon>
        <taxon>Oxalobacteraceae</taxon>
        <taxon>Noviherbaspirillum</taxon>
    </lineage>
</organism>
<evidence type="ECO:0000256" key="4">
    <source>
        <dbReference type="PROSITE-ProRule" id="PRU00284"/>
    </source>
</evidence>
<evidence type="ECO:0000256" key="2">
    <source>
        <dbReference type="ARBA" id="ARBA00022481"/>
    </source>
</evidence>